<dbReference type="EMBL" id="JAEAOA010001578">
    <property type="protein sequence ID" value="KAK3577585.1"/>
    <property type="molecule type" value="Genomic_DNA"/>
</dbReference>
<reference evidence="1" key="1">
    <citation type="journal article" date="2021" name="Genome Biol. Evol.">
        <title>A High-Quality Reference Genome for a Parasitic Bivalve with Doubly Uniparental Inheritance (Bivalvia: Unionida).</title>
        <authorList>
            <person name="Smith C.H."/>
        </authorList>
    </citation>
    <scope>NUCLEOTIDE SEQUENCE</scope>
    <source>
        <strain evidence="1">CHS0354</strain>
    </source>
</reference>
<reference evidence="1" key="3">
    <citation type="submission" date="2023-05" db="EMBL/GenBank/DDBJ databases">
        <authorList>
            <person name="Smith C.H."/>
        </authorList>
    </citation>
    <scope>NUCLEOTIDE SEQUENCE</scope>
    <source>
        <strain evidence="1">CHS0354</strain>
        <tissue evidence="1">Mantle</tissue>
    </source>
</reference>
<gene>
    <name evidence="1" type="ORF">CHS0354_026554</name>
</gene>
<dbReference type="AlphaFoldDB" id="A0AAE0RQR1"/>
<evidence type="ECO:0000313" key="1">
    <source>
        <dbReference type="EMBL" id="KAK3577585.1"/>
    </source>
</evidence>
<name>A0AAE0RQR1_9BIVA</name>
<accession>A0AAE0RQR1</accession>
<organism evidence="1 2">
    <name type="scientific">Potamilus streckersoni</name>
    <dbReference type="NCBI Taxonomy" id="2493646"/>
    <lineage>
        <taxon>Eukaryota</taxon>
        <taxon>Metazoa</taxon>
        <taxon>Spiralia</taxon>
        <taxon>Lophotrochozoa</taxon>
        <taxon>Mollusca</taxon>
        <taxon>Bivalvia</taxon>
        <taxon>Autobranchia</taxon>
        <taxon>Heteroconchia</taxon>
        <taxon>Palaeoheterodonta</taxon>
        <taxon>Unionida</taxon>
        <taxon>Unionoidea</taxon>
        <taxon>Unionidae</taxon>
        <taxon>Ambleminae</taxon>
        <taxon>Lampsilini</taxon>
        <taxon>Potamilus</taxon>
    </lineage>
</organism>
<reference evidence="1" key="2">
    <citation type="journal article" date="2021" name="Genome Biol. Evol.">
        <title>Developing a high-quality reference genome for a parasitic bivalve with doubly uniparental inheritance (Bivalvia: Unionida).</title>
        <authorList>
            <person name="Smith C.H."/>
        </authorList>
    </citation>
    <scope>NUCLEOTIDE SEQUENCE</scope>
    <source>
        <strain evidence="1">CHS0354</strain>
        <tissue evidence="1">Mantle</tissue>
    </source>
</reference>
<keyword evidence="2" id="KW-1185">Reference proteome</keyword>
<evidence type="ECO:0000313" key="2">
    <source>
        <dbReference type="Proteomes" id="UP001195483"/>
    </source>
</evidence>
<protein>
    <submittedName>
        <fullName evidence="1">Uncharacterized protein</fullName>
    </submittedName>
</protein>
<sequence>MNLGVIRKVSLHGGVNEAIFLFGPSAGLFFAAESEKEIDGEYETQQHQNPEDQDHDPKGVRLIAGVHRSFDVIRACERSIGMSIAKIL</sequence>
<comment type="caution">
    <text evidence="1">The sequence shown here is derived from an EMBL/GenBank/DDBJ whole genome shotgun (WGS) entry which is preliminary data.</text>
</comment>
<proteinExistence type="predicted"/>
<dbReference type="Proteomes" id="UP001195483">
    <property type="component" value="Unassembled WGS sequence"/>
</dbReference>